<comment type="caution">
    <text evidence="2">The sequence shown here is derived from an EMBL/GenBank/DDBJ whole genome shotgun (WGS) entry which is preliminary data.</text>
</comment>
<dbReference type="EMBL" id="ATHL01000075">
    <property type="protein sequence ID" value="EQB15850.1"/>
    <property type="molecule type" value="Genomic_DNA"/>
</dbReference>
<dbReference type="eggNOG" id="ENOG5031CBD">
    <property type="taxonomic scope" value="Bacteria"/>
</dbReference>
<accession>T0IVK9</accession>
<reference evidence="2 3" key="1">
    <citation type="journal article" date="2013" name="Genome Announc.">
        <title>Genome Sequence of Novosphingobium lindaniclasticum LE124T, Isolated from a Hexachlorocyclohexane Dumpsite.</title>
        <authorList>
            <person name="Saxena A."/>
            <person name="Nayyar N."/>
            <person name="Sangwan N."/>
            <person name="Kumari R."/>
            <person name="Khurana J.P."/>
            <person name="Lal R."/>
        </authorList>
    </citation>
    <scope>NUCLEOTIDE SEQUENCE [LARGE SCALE GENOMIC DNA]</scope>
    <source>
        <strain evidence="2 3">LE124</strain>
    </source>
</reference>
<feature type="domain" description="Short chain dehydrogenase-like proteobacteria" evidence="1">
    <location>
        <begin position="3"/>
        <end position="99"/>
    </location>
</feature>
<dbReference type="AlphaFoldDB" id="T0IVK9"/>
<dbReference type="RefSeq" id="WP_021233968.1">
    <property type="nucleotide sequence ID" value="NZ_ATHL01000075.1"/>
</dbReference>
<organism evidence="2 3">
    <name type="scientific">Novosphingobium lindaniclasticum LE124</name>
    <dbReference type="NCBI Taxonomy" id="1096930"/>
    <lineage>
        <taxon>Bacteria</taxon>
        <taxon>Pseudomonadati</taxon>
        <taxon>Pseudomonadota</taxon>
        <taxon>Alphaproteobacteria</taxon>
        <taxon>Sphingomonadales</taxon>
        <taxon>Sphingomonadaceae</taxon>
        <taxon>Novosphingobium</taxon>
    </lineage>
</organism>
<dbReference type="OrthoDB" id="7409402at2"/>
<dbReference type="InterPro" id="IPR048623">
    <property type="entry name" value="SDR-like_proteobact"/>
</dbReference>
<dbReference type="PATRIC" id="fig|1096930.3.peg.2100"/>
<dbReference type="Pfam" id="PF21777">
    <property type="entry name" value="SDR-like"/>
    <property type="match status" value="1"/>
</dbReference>
<keyword evidence="3" id="KW-1185">Reference proteome</keyword>
<evidence type="ECO:0000313" key="3">
    <source>
        <dbReference type="Proteomes" id="UP000015527"/>
    </source>
</evidence>
<protein>
    <recommendedName>
        <fullName evidence="1">Short chain dehydrogenase-like proteobacteria domain-containing protein</fullName>
    </recommendedName>
</protein>
<proteinExistence type="predicted"/>
<evidence type="ECO:0000313" key="2">
    <source>
        <dbReference type="EMBL" id="EQB15850.1"/>
    </source>
</evidence>
<sequence length="112" mass="12045">MILHVGPLAENPLDAAAQFHAEVLPRARAVLAEHKNLLLVFAPAGHDHRAWRLAAVQGLARSHAPLRVNALAAASDDAIDAASRWLTESESITGQYLPLDGNAAGRVLYRQQ</sequence>
<dbReference type="Proteomes" id="UP000015527">
    <property type="component" value="Unassembled WGS sequence"/>
</dbReference>
<gene>
    <name evidence="2" type="ORF">L284_10595</name>
</gene>
<name>T0IVK9_9SPHN</name>
<evidence type="ECO:0000259" key="1">
    <source>
        <dbReference type="Pfam" id="PF21777"/>
    </source>
</evidence>